<evidence type="ECO:0008006" key="3">
    <source>
        <dbReference type="Google" id="ProtNLM"/>
    </source>
</evidence>
<accession>A0A1T1ATF8</accession>
<organism evidence="1 2">
    <name type="scientific">Rhodoferax fermentans</name>
    <dbReference type="NCBI Taxonomy" id="28066"/>
    <lineage>
        <taxon>Bacteria</taxon>
        <taxon>Pseudomonadati</taxon>
        <taxon>Pseudomonadota</taxon>
        <taxon>Betaproteobacteria</taxon>
        <taxon>Burkholderiales</taxon>
        <taxon>Comamonadaceae</taxon>
        <taxon>Rhodoferax</taxon>
    </lineage>
</organism>
<evidence type="ECO:0000313" key="2">
    <source>
        <dbReference type="Proteomes" id="UP000190750"/>
    </source>
</evidence>
<dbReference type="SUPFAM" id="SSF56935">
    <property type="entry name" value="Porins"/>
    <property type="match status" value="1"/>
</dbReference>
<dbReference type="Proteomes" id="UP000190750">
    <property type="component" value="Unassembled WGS sequence"/>
</dbReference>
<dbReference type="EMBL" id="MTJN01000002">
    <property type="protein sequence ID" value="OOV07303.1"/>
    <property type="molecule type" value="Genomic_DNA"/>
</dbReference>
<comment type="caution">
    <text evidence="1">The sequence shown here is derived from an EMBL/GenBank/DDBJ whole genome shotgun (WGS) entry which is preliminary data.</text>
</comment>
<sequence>MLLLSGTAAWAQDAVPGATTQAVSISTRVTVNETVTDNVALSGAAAKSDQITEISPGIHVNVNGARLKTYLDYALTHVNYAQGTSASRNQNALNTFGTFEAIDNWAFLDFSGNISQQTISAFGTQSTNNTAINANRTEVENFKLSPYVKGRLGDAANYEARVSRSVTSSDSSTASNSATTDSVIKVSNASAYRSLGWTADLSRQQANYSTGRATEANTYSLGLTYEVTPLVKLSANAGQESNNYTSLDKQNYSTSSVGINWFPSERTTLSALTGKRSFGNTHNVSFEHRSSRTVWRFSDSKDVSTTPNQNGVGVIGNLYDLFYSQLEGSGLSAAERAQRVNALLQSYGLSANTPVVGGFLTSAISVQRSQNLSLALLGVRDTITFLLTRTENNRLDTITSVVDNLSNGATVVQNGFSVNYSHRLTPDYSLGMSLSRQNTSGSTAAEETTLKSFNVNLSGKVGRRTAASLGLRRVVSDNATNPYTENAVTGNLNVQF</sequence>
<name>A0A1T1ATF8_RHOFE</name>
<reference evidence="1 2" key="1">
    <citation type="submission" date="2017-01" db="EMBL/GenBank/DDBJ databases">
        <title>Genome sequencing of Rhodoferax fermentans JCM 7819.</title>
        <authorList>
            <person name="Kim Y.J."/>
            <person name="Farh M.E.-A."/>
            <person name="Yang D.-C."/>
        </authorList>
    </citation>
    <scope>NUCLEOTIDE SEQUENCE [LARGE SCALE GENOMIC DNA]</scope>
    <source>
        <strain evidence="1 2">JCM 7819</strain>
    </source>
</reference>
<dbReference type="NCBIfam" id="TIGR03016">
    <property type="entry name" value="pepcterm_hypo_1"/>
    <property type="match status" value="1"/>
</dbReference>
<evidence type="ECO:0000313" key="1">
    <source>
        <dbReference type="EMBL" id="OOV07303.1"/>
    </source>
</evidence>
<dbReference type="STRING" id="28066.RF819_11685"/>
<protein>
    <recommendedName>
        <fullName evidence="3">TIGR03016 family PEP-CTERM system-associated outer membrane protein</fullName>
    </recommendedName>
</protein>
<dbReference type="AlphaFoldDB" id="A0A1T1ATF8"/>
<proteinExistence type="predicted"/>
<keyword evidence="2" id="KW-1185">Reference proteome</keyword>
<gene>
    <name evidence="1" type="ORF">RF819_11685</name>
</gene>
<dbReference type="InterPro" id="IPR017467">
    <property type="entry name" value="CHP03016_PEP-CTERM"/>
</dbReference>